<dbReference type="EMBL" id="KI690732">
    <property type="protein sequence ID" value="ETM55379.1"/>
    <property type="molecule type" value="Genomic_DNA"/>
</dbReference>
<dbReference type="CDD" id="cd00024">
    <property type="entry name" value="CD_CSD"/>
    <property type="match status" value="1"/>
</dbReference>
<gene>
    <name evidence="2" type="ORF">L914_01387</name>
</gene>
<dbReference type="PANTHER" id="PTHR46148:SF52">
    <property type="entry name" value="OS04G0603800 PROTEIN"/>
    <property type="match status" value="1"/>
</dbReference>
<reference evidence="2" key="1">
    <citation type="submission" date="2013-11" db="EMBL/GenBank/DDBJ databases">
        <title>The Genome Sequence of Phytophthora parasitica IAC_01/95.</title>
        <authorList>
            <consortium name="The Broad Institute Genomics Platform"/>
            <person name="Russ C."/>
            <person name="Tyler B."/>
            <person name="Panabieres F."/>
            <person name="Shan W."/>
            <person name="Tripathy S."/>
            <person name="Grunwald N."/>
            <person name="Machado M."/>
            <person name="Johnson C.S."/>
            <person name="Arredondo F."/>
            <person name="Hong C."/>
            <person name="Coffey M."/>
            <person name="Young S.K."/>
            <person name="Zeng Q."/>
            <person name="Gargeya S."/>
            <person name="Fitzgerald M."/>
            <person name="Abouelleil A."/>
            <person name="Alvarado L."/>
            <person name="Chapman S.B."/>
            <person name="Gainer-Dewar J."/>
            <person name="Goldberg J."/>
            <person name="Griggs A."/>
            <person name="Gujja S."/>
            <person name="Hansen M."/>
            <person name="Howarth C."/>
            <person name="Imamovic A."/>
            <person name="Ireland A."/>
            <person name="Larimer J."/>
            <person name="McCowan C."/>
            <person name="Murphy C."/>
            <person name="Pearson M."/>
            <person name="Poon T.W."/>
            <person name="Priest M."/>
            <person name="Roberts A."/>
            <person name="Saif S."/>
            <person name="Shea T."/>
            <person name="Sykes S."/>
            <person name="Wortman J."/>
            <person name="Nusbaum C."/>
            <person name="Birren B."/>
        </authorList>
    </citation>
    <scope>NUCLEOTIDE SEQUENCE [LARGE SCALE GENOMIC DNA]</scope>
    <source>
        <strain evidence="2">IAC_01/95</strain>
    </source>
</reference>
<dbReference type="Pfam" id="PF24626">
    <property type="entry name" value="SH3_Tf2-1"/>
    <property type="match status" value="1"/>
</dbReference>
<dbReference type="Gene3D" id="2.40.50.40">
    <property type="match status" value="1"/>
</dbReference>
<dbReference type="Proteomes" id="UP000054532">
    <property type="component" value="Unassembled WGS sequence"/>
</dbReference>
<name>W2P627_PHYNI</name>
<dbReference type="AlphaFoldDB" id="W2P627"/>
<dbReference type="PANTHER" id="PTHR46148">
    <property type="entry name" value="CHROMO DOMAIN-CONTAINING PROTEIN"/>
    <property type="match status" value="1"/>
</dbReference>
<dbReference type="SUPFAM" id="SSF54160">
    <property type="entry name" value="Chromo domain-like"/>
    <property type="match status" value="1"/>
</dbReference>
<feature type="domain" description="Tf2-1-like SH3-like" evidence="1">
    <location>
        <begin position="69"/>
        <end position="134"/>
    </location>
</feature>
<evidence type="ECO:0000259" key="1">
    <source>
        <dbReference type="Pfam" id="PF24626"/>
    </source>
</evidence>
<accession>W2P627</accession>
<dbReference type="VEuPathDB" id="FungiDB:PPTG_24175"/>
<dbReference type="InterPro" id="IPR016197">
    <property type="entry name" value="Chromo-like_dom_sf"/>
</dbReference>
<evidence type="ECO:0000313" key="2">
    <source>
        <dbReference type="EMBL" id="ETM55379.1"/>
    </source>
</evidence>
<proteinExistence type="predicted"/>
<sequence length="231" mass="26054">MSAFMADLGYQARSVVDCMVTSSRPTRATTFALHQQTILAEAQDAMAAAQLQWHAAYDRNQPQLTFAIGDEVLLDTKNLDLAHMGTDGKRKLAVCFIGPYRVVNITGPDTYALDLPPGLRLHPDYHVSRLRRYHRDHDPHRTTRVQPILVANGSVDHLVAAILRHRIRRGVRQFEVQWLDSTIQPSWEPLDNLTQVLALVRVTGYNTPSVPKLHEECPVTLEISGTWYQGL</sequence>
<dbReference type="InterPro" id="IPR056924">
    <property type="entry name" value="SH3_Tf2-1"/>
</dbReference>
<protein>
    <recommendedName>
        <fullName evidence="1">Tf2-1-like SH3-like domain-containing protein</fullName>
    </recommendedName>
</protein>
<organism evidence="2">
    <name type="scientific">Phytophthora nicotianae</name>
    <name type="common">Potato buckeye rot agent</name>
    <name type="synonym">Phytophthora parasitica</name>
    <dbReference type="NCBI Taxonomy" id="4792"/>
    <lineage>
        <taxon>Eukaryota</taxon>
        <taxon>Sar</taxon>
        <taxon>Stramenopiles</taxon>
        <taxon>Oomycota</taxon>
        <taxon>Peronosporomycetes</taxon>
        <taxon>Peronosporales</taxon>
        <taxon>Peronosporaceae</taxon>
        <taxon>Phytophthora</taxon>
    </lineage>
</organism>